<evidence type="ECO:0000313" key="3">
    <source>
        <dbReference type="Proteomes" id="UP000567179"/>
    </source>
</evidence>
<protein>
    <submittedName>
        <fullName evidence="2">Uncharacterized protein</fullName>
    </submittedName>
</protein>
<proteinExistence type="predicted"/>
<comment type="caution">
    <text evidence="2">The sequence shown here is derived from an EMBL/GenBank/DDBJ whole genome shotgun (WGS) entry which is preliminary data.</text>
</comment>
<name>A0A8H5EZ90_9AGAR</name>
<keyword evidence="3" id="KW-1185">Reference proteome</keyword>
<dbReference type="Proteomes" id="UP000567179">
    <property type="component" value="Unassembled WGS sequence"/>
</dbReference>
<evidence type="ECO:0000256" key="1">
    <source>
        <dbReference type="SAM" id="Phobius"/>
    </source>
</evidence>
<feature type="transmembrane region" description="Helical" evidence="1">
    <location>
        <begin position="32"/>
        <end position="53"/>
    </location>
</feature>
<dbReference type="AlphaFoldDB" id="A0A8H5EZ90"/>
<gene>
    <name evidence="2" type="ORF">D9619_012563</name>
</gene>
<dbReference type="EMBL" id="JAACJJ010000032">
    <property type="protein sequence ID" value="KAF5317757.1"/>
    <property type="molecule type" value="Genomic_DNA"/>
</dbReference>
<evidence type="ECO:0000313" key="2">
    <source>
        <dbReference type="EMBL" id="KAF5317757.1"/>
    </source>
</evidence>
<reference evidence="2 3" key="1">
    <citation type="journal article" date="2020" name="ISME J.">
        <title>Uncovering the hidden diversity of litter-decomposition mechanisms in mushroom-forming fungi.</title>
        <authorList>
            <person name="Floudas D."/>
            <person name="Bentzer J."/>
            <person name="Ahren D."/>
            <person name="Johansson T."/>
            <person name="Persson P."/>
            <person name="Tunlid A."/>
        </authorList>
    </citation>
    <scope>NUCLEOTIDE SEQUENCE [LARGE SCALE GENOMIC DNA]</scope>
    <source>
        <strain evidence="2 3">CBS 101986</strain>
    </source>
</reference>
<keyword evidence="1" id="KW-1133">Transmembrane helix</keyword>
<feature type="transmembrane region" description="Helical" evidence="1">
    <location>
        <begin position="65"/>
        <end position="88"/>
    </location>
</feature>
<keyword evidence="1" id="KW-0812">Transmembrane</keyword>
<keyword evidence="1" id="KW-0472">Membrane</keyword>
<organism evidence="2 3">
    <name type="scientific">Psilocybe cf. subviscida</name>
    <dbReference type="NCBI Taxonomy" id="2480587"/>
    <lineage>
        <taxon>Eukaryota</taxon>
        <taxon>Fungi</taxon>
        <taxon>Dikarya</taxon>
        <taxon>Basidiomycota</taxon>
        <taxon>Agaricomycotina</taxon>
        <taxon>Agaricomycetes</taxon>
        <taxon>Agaricomycetidae</taxon>
        <taxon>Agaricales</taxon>
        <taxon>Agaricineae</taxon>
        <taxon>Strophariaceae</taxon>
        <taxon>Psilocybe</taxon>
    </lineage>
</organism>
<sequence>MNATIAEKIQNRLANTAGSWFTFRALNASHPAFFLSVIMVAIWRVTMFILASCNRNAKLVRAYTGPFYGLINLVAYSCLVYVAGQWIAGRVASAGSGRKRIVNGARKGTKAKMGGGTSKTAAEKGVVALCYTNGVFDHEKATQYIEDIDQAVRMNTVLNHLMNPDLQKSLEGIRADTPMREFQTTFNTIKDGRTGPSGLGDFTVVYVIFFVNVHSSNTL</sequence>
<accession>A0A8H5EZ90</accession>